<evidence type="ECO:0000313" key="16">
    <source>
        <dbReference type="EMBL" id="KAJ8302482.1"/>
    </source>
</evidence>
<keyword evidence="17" id="KW-1185">Reference proteome</keyword>
<evidence type="ECO:0000256" key="2">
    <source>
        <dbReference type="ARBA" id="ARBA00004498"/>
    </source>
</evidence>
<evidence type="ECO:0000256" key="10">
    <source>
        <dbReference type="ARBA" id="ARBA00022837"/>
    </source>
</evidence>
<comment type="caution">
    <text evidence="16">The sequence shown here is derived from an EMBL/GenBank/DDBJ whole genome shotgun (WGS) entry which is preliminary data.</text>
</comment>
<comment type="function">
    <text evidence="14">Reversible hydration of carbon dioxide.</text>
</comment>
<dbReference type="EMBL" id="JARBDR010000917">
    <property type="protein sequence ID" value="KAJ8302482.1"/>
    <property type="molecule type" value="Genomic_DNA"/>
</dbReference>
<dbReference type="SUPFAM" id="SSF51069">
    <property type="entry name" value="Carbonic anhydrase"/>
    <property type="match status" value="1"/>
</dbReference>
<dbReference type="InterPro" id="IPR023561">
    <property type="entry name" value="Carbonic_anhydrase_a-class"/>
</dbReference>
<name>A0ABQ9EAX5_TEGGR</name>
<dbReference type="PANTHER" id="PTHR18952">
    <property type="entry name" value="CARBONIC ANHYDRASE"/>
    <property type="match status" value="1"/>
</dbReference>
<organism evidence="16 17">
    <name type="scientific">Tegillarca granosa</name>
    <name type="common">Malaysian cockle</name>
    <name type="synonym">Anadara granosa</name>
    <dbReference type="NCBI Taxonomy" id="220873"/>
    <lineage>
        <taxon>Eukaryota</taxon>
        <taxon>Metazoa</taxon>
        <taxon>Spiralia</taxon>
        <taxon>Lophotrochozoa</taxon>
        <taxon>Mollusca</taxon>
        <taxon>Bivalvia</taxon>
        <taxon>Autobranchia</taxon>
        <taxon>Pteriomorphia</taxon>
        <taxon>Arcoida</taxon>
        <taxon>Arcoidea</taxon>
        <taxon>Arcidae</taxon>
        <taxon>Tegillarca</taxon>
    </lineage>
</organism>
<evidence type="ECO:0000259" key="15">
    <source>
        <dbReference type="PROSITE" id="PS51144"/>
    </source>
</evidence>
<evidence type="ECO:0000256" key="4">
    <source>
        <dbReference type="ARBA" id="ARBA00012925"/>
    </source>
</evidence>
<evidence type="ECO:0000313" key="17">
    <source>
        <dbReference type="Proteomes" id="UP001217089"/>
    </source>
</evidence>
<comment type="cofactor">
    <cofactor evidence="1 14">
        <name>Zn(2+)</name>
        <dbReference type="ChEBI" id="CHEBI:29105"/>
    </cofactor>
</comment>
<dbReference type="EC" id="4.2.1.1" evidence="4 14"/>
<dbReference type="PROSITE" id="PS00162">
    <property type="entry name" value="ALPHA_CA_1"/>
    <property type="match status" value="1"/>
</dbReference>
<keyword evidence="5" id="KW-0964">Secreted</keyword>
<keyword evidence="11" id="KW-1015">Disulfide bond</keyword>
<comment type="subcellular location">
    <subcellularLocation>
        <location evidence="2">Secreted</location>
        <location evidence="2">Extracellular space</location>
        <location evidence="2">Extracellular matrix</location>
    </subcellularLocation>
</comment>
<evidence type="ECO:0000256" key="1">
    <source>
        <dbReference type="ARBA" id="ARBA00001947"/>
    </source>
</evidence>
<feature type="domain" description="Alpha-carbonic anhydrase" evidence="15">
    <location>
        <begin position="15"/>
        <end position="219"/>
    </location>
</feature>
<keyword evidence="10" id="KW-0106">Calcium</keyword>
<evidence type="ECO:0000256" key="14">
    <source>
        <dbReference type="RuleBase" id="RU367011"/>
    </source>
</evidence>
<dbReference type="Proteomes" id="UP001217089">
    <property type="component" value="Unassembled WGS sequence"/>
</dbReference>
<proteinExistence type="inferred from homology"/>
<keyword evidence="9 14" id="KW-0862">Zinc</keyword>
<dbReference type="SMART" id="SM01057">
    <property type="entry name" value="Carb_anhydrase"/>
    <property type="match status" value="1"/>
</dbReference>
<evidence type="ECO:0000256" key="11">
    <source>
        <dbReference type="ARBA" id="ARBA00023157"/>
    </source>
</evidence>
<dbReference type="InterPro" id="IPR036398">
    <property type="entry name" value="CA_dom_sf"/>
</dbReference>
<dbReference type="PANTHER" id="PTHR18952:SF141">
    <property type="entry name" value="CARBONIC ANHYDRASE"/>
    <property type="match status" value="1"/>
</dbReference>
<comment type="similarity">
    <text evidence="3 14">Belongs to the alpha-carbonic anhydrase family.</text>
</comment>
<evidence type="ECO:0000256" key="3">
    <source>
        <dbReference type="ARBA" id="ARBA00010718"/>
    </source>
</evidence>
<evidence type="ECO:0000256" key="12">
    <source>
        <dbReference type="ARBA" id="ARBA00023239"/>
    </source>
</evidence>
<keyword evidence="12 14" id="KW-0456">Lyase</keyword>
<dbReference type="InterPro" id="IPR001148">
    <property type="entry name" value="CA_dom"/>
</dbReference>
<dbReference type="PROSITE" id="PS51144">
    <property type="entry name" value="ALPHA_CA_2"/>
    <property type="match status" value="1"/>
</dbReference>
<keyword evidence="8" id="KW-0677">Repeat</keyword>
<dbReference type="Gene3D" id="3.10.200.10">
    <property type="entry name" value="Alpha carbonic anhydrase"/>
    <property type="match status" value="1"/>
</dbReference>
<evidence type="ECO:0000256" key="5">
    <source>
        <dbReference type="ARBA" id="ARBA00022525"/>
    </source>
</evidence>
<dbReference type="Pfam" id="PF00194">
    <property type="entry name" value="Carb_anhydrase"/>
    <property type="match status" value="1"/>
</dbReference>
<protein>
    <recommendedName>
        <fullName evidence="4 14">Carbonic anhydrase</fullName>
        <ecNumber evidence="4 14">4.2.1.1</ecNumber>
    </recommendedName>
</protein>
<sequence length="219" mass="24549">MKYYKIQIGCRPGDTDLKLDQQNGVTWDIRLLRETDSHPLIFQKQKAKFDSTLQNPSLTVNYVSESGISIENCGFSFKVNMSRQSDIKGGPLESTYKLEQFHLHWGSCDSQGSEHTIDGKKYAAELHLVHWNSTKYQSFGDAVNKPDGLAVFGIMLDVGPEYAGFKQISDLIEKLNKLRSLIASDDCAMGCPSNCIVDNYRSPLDLGNRELRASFAAQE</sequence>
<reference evidence="16 17" key="1">
    <citation type="submission" date="2022-12" db="EMBL/GenBank/DDBJ databases">
        <title>Chromosome-level genome of Tegillarca granosa.</title>
        <authorList>
            <person name="Kim J."/>
        </authorList>
    </citation>
    <scope>NUCLEOTIDE SEQUENCE [LARGE SCALE GENOMIC DNA]</scope>
    <source>
        <strain evidence="16">Teg-2019</strain>
        <tissue evidence="16">Adductor muscle</tissue>
    </source>
</reference>
<evidence type="ECO:0000256" key="6">
    <source>
        <dbReference type="ARBA" id="ARBA00022530"/>
    </source>
</evidence>
<keyword evidence="7 14" id="KW-0479">Metal-binding</keyword>
<dbReference type="InterPro" id="IPR018338">
    <property type="entry name" value="Carbonic_anhydrase_a-class_CS"/>
</dbReference>
<evidence type="ECO:0000256" key="9">
    <source>
        <dbReference type="ARBA" id="ARBA00022833"/>
    </source>
</evidence>
<gene>
    <name evidence="16" type="ORF">KUTeg_018878</name>
</gene>
<keyword evidence="6" id="KW-0272">Extracellular matrix</keyword>
<evidence type="ECO:0000256" key="8">
    <source>
        <dbReference type="ARBA" id="ARBA00022737"/>
    </source>
</evidence>
<accession>A0ABQ9EAX5</accession>
<comment type="catalytic activity">
    <reaction evidence="13 14">
        <text>hydrogencarbonate + H(+) = CO2 + H2O</text>
        <dbReference type="Rhea" id="RHEA:10748"/>
        <dbReference type="ChEBI" id="CHEBI:15377"/>
        <dbReference type="ChEBI" id="CHEBI:15378"/>
        <dbReference type="ChEBI" id="CHEBI:16526"/>
        <dbReference type="ChEBI" id="CHEBI:17544"/>
        <dbReference type="EC" id="4.2.1.1"/>
    </reaction>
</comment>
<evidence type="ECO:0000256" key="7">
    <source>
        <dbReference type="ARBA" id="ARBA00022723"/>
    </source>
</evidence>
<evidence type="ECO:0000256" key="13">
    <source>
        <dbReference type="ARBA" id="ARBA00048348"/>
    </source>
</evidence>